<dbReference type="PANTHER" id="PTHR33993:SF10">
    <property type="entry name" value="CONSERVED PROTEIN"/>
    <property type="match status" value="1"/>
</dbReference>
<evidence type="ECO:0000259" key="1">
    <source>
        <dbReference type="PROSITE" id="PS51819"/>
    </source>
</evidence>
<dbReference type="Gene3D" id="3.10.180.10">
    <property type="entry name" value="2,3-Dihydroxybiphenyl 1,2-Dioxygenase, domain 1"/>
    <property type="match status" value="2"/>
</dbReference>
<protein>
    <submittedName>
        <fullName evidence="2">Bleomycin resistance protein</fullName>
    </submittedName>
</protein>
<organism evidence="2 3">
    <name type="scientific">Actinosynnema pretiosum</name>
    <dbReference type="NCBI Taxonomy" id="42197"/>
    <lineage>
        <taxon>Bacteria</taxon>
        <taxon>Bacillati</taxon>
        <taxon>Actinomycetota</taxon>
        <taxon>Actinomycetes</taxon>
        <taxon>Pseudonocardiales</taxon>
        <taxon>Pseudonocardiaceae</taxon>
        <taxon>Actinosynnema</taxon>
    </lineage>
</organism>
<accession>A0A290Z1K9</accession>
<dbReference type="RefSeq" id="WP_096491873.1">
    <property type="nucleotide sequence ID" value="NZ_CP023445.1"/>
</dbReference>
<dbReference type="InterPro" id="IPR029068">
    <property type="entry name" value="Glyas_Bleomycin-R_OHBP_Dase"/>
</dbReference>
<dbReference type="Pfam" id="PF00903">
    <property type="entry name" value="Glyoxalase"/>
    <property type="match status" value="1"/>
</dbReference>
<evidence type="ECO:0000313" key="3">
    <source>
        <dbReference type="Proteomes" id="UP000218505"/>
    </source>
</evidence>
<proteinExistence type="predicted"/>
<dbReference type="CDD" id="cd07247">
    <property type="entry name" value="SgaA_N_like"/>
    <property type="match status" value="1"/>
</dbReference>
<name>A0A290Z1K9_9PSEU</name>
<dbReference type="PROSITE" id="PS51819">
    <property type="entry name" value="VOC"/>
    <property type="match status" value="2"/>
</dbReference>
<dbReference type="InterPro" id="IPR004360">
    <property type="entry name" value="Glyas_Fos-R_dOase_dom"/>
</dbReference>
<dbReference type="KEGG" id="apre:CNX65_06035"/>
<sequence>MTELTEPHPQGAPAWVDMMTGDRAGAAEFYGGLFGWDFEQAEAGRTRALVRGKPVAGFTGVPGDSLLPVVWTTYFATDDLDDTLALLVAHGGTQLGPAFDAGADGRGALAVDPTGAAFGLWEAGTHIGAHVVREPGAVWWNELATRDAAGAVEFYRAVLGLEPDPAPGSGYRRLSLDGHVVAGVFSMDDAVPEGIPAHWMAYFTVPDADVAATRARELGGVVVHPVVEVPFGRFTTLGDPSGATFRIIQPPPSPRG</sequence>
<dbReference type="InterPro" id="IPR037523">
    <property type="entry name" value="VOC_core"/>
</dbReference>
<dbReference type="InterPro" id="IPR052164">
    <property type="entry name" value="Anthracycline_SecMetBiosynth"/>
</dbReference>
<dbReference type="Proteomes" id="UP000218505">
    <property type="component" value="Chromosome"/>
</dbReference>
<keyword evidence="3" id="KW-1185">Reference proteome</keyword>
<reference evidence="2" key="1">
    <citation type="submission" date="2017-09" db="EMBL/GenBank/DDBJ databases">
        <title>Complete Genome Sequence of ansamitocin-producing Bacterium Actinosynnema pretiosum X47.</title>
        <authorList>
            <person name="Cao G."/>
            <person name="Zong G."/>
            <person name="Zhong C."/>
            <person name="Fu J."/>
        </authorList>
    </citation>
    <scope>NUCLEOTIDE SEQUENCE [LARGE SCALE GENOMIC DNA]</scope>
    <source>
        <strain evidence="2">X47</strain>
    </source>
</reference>
<evidence type="ECO:0000313" key="2">
    <source>
        <dbReference type="EMBL" id="ATE52894.1"/>
    </source>
</evidence>
<dbReference type="PANTHER" id="PTHR33993">
    <property type="entry name" value="GLYOXALASE-RELATED"/>
    <property type="match status" value="1"/>
</dbReference>
<dbReference type="AlphaFoldDB" id="A0A290Z1K9"/>
<feature type="domain" description="VOC" evidence="1">
    <location>
        <begin position="12"/>
        <end position="123"/>
    </location>
</feature>
<dbReference type="SUPFAM" id="SSF54593">
    <property type="entry name" value="Glyoxalase/Bleomycin resistance protein/Dihydroxybiphenyl dioxygenase"/>
    <property type="match status" value="2"/>
</dbReference>
<dbReference type="EMBL" id="CP023445">
    <property type="protein sequence ID" value="ATE52894.1"/>
    <property type="molecule type" value="Genomic_DNA"/>
</dbReference>
<dbReference type="InterPro" id="IPR041581">
    <property type="entry name" value="Glyoxalase_6"/>
</dbReference>
<dbReference type="Pfam" id="PF18029">
    <property type="entry name" value="Glyoxalase_6"/>
    <property type="match status" value="1"/>
</dbReference>
<feature type="domain" description="VOC" evidence="1">
    <location>
        <begin position="136"/>
        <end position="250"/>
    </location>
</feature>
<gene>
    <name evidence="2" type="ORF">CNX65_06035</name>
</gene>